<dbReference type="EMBL" id="CP012661">
    <property type="protein sequence ID" value="AMY69739.1"/>
    <property type="molecule type" value="Genomic_DNA"/>
</dbReference>
<dbReference type="AlphaFoldDB" id="A0A165SNX4"/>
<dbReference type="KEGG" id="daa:AKL17_2494"/>
<evidence type="ECO:0000313" key="2">
    <source>
        <dbReference type="Proteomes" id="UP000076128"/>
    </source>
</evidence>
<keyword evidence="2" id="KW-1185">Reference proteome</keyword>
<name>A0A165SNX4_9RHOB</name>
<protein>
    <submittedName>
        <fullName evidence="1">Radical SAM domain protein</fullName>
    </submittedName>
</protein>
<organism evidence="1 2">
    <name type="scientific">Frigidibacter mobilis</name>
    <dbReference type="NCBI Taxonomy" id="1335048"/>
    <lineage>
        <taxon>Bacteria</taxon>
        <taxon>Pseudomonadati</taxon>
        <taxon>Pseudomonadota</taxon>
        <taxon>Alphaproteobacteria</taxon>
        <taxon>Rhodobacterales</taxon>
        <taxon>Paracoccaceae</taxon>
        <taxon>Frigidibacter</taxon>
    </lineage>
</organism>
<proteinExistence type="predicted"/>
<gene>
    <name evidence="1" type="ORF">AKL17_2494</name>
</gene>
<accession>A0A165SNX4</accession>
<dbReference type="PATRIC" id="fig|1335048.3.peg.2601"/>
<evidence type="ECO:0000313" key="1">
    <source>
        <dbReference type="EMBL" id="AMY69739.1"/>
    </source>
</evidence>
<dbReference type="Proteomes" id="UP000076128">
    <property type="component" value="Chromosome"/>
</dbReference>
<reference evidence="1 2" key="1">
    <citation type="submission" date="2015-09" db="EMBL/GenBank/DDBJ databases">
        <title>Complete genome sequence of Defluviimonas alba cai42t isolated from an oilfield in Xinjiang.</title>
        <authorList>
            <person name="Geng S."/>
            <person name="Pan X."/>
            <person name="Wu X."/>
        </authorList>
    </citation>
    <scope>NUCLEOTIDE SEQUENCE [LARGE SCALE GENOMIC DNA]</scope>
    <source>
        <strain evidence="2">cai42</strain>
    </source>
</reference>
<dbReference type="STRING" id="1335048.AKL17_2494"/>
<sequence length="64" mass="6377">MCASSRMVVRRRGSAAASVTACTLLPYEPGFDLGPTLAGAAGPVALNHPHCAKFCVLGGASCSA</sequence>